<keyword evidence="1" id="KW-0472">Membrane</keyword>
<name>A0ABN2SPF9_9ACTN</name>
<dbReference type="EMBL" id="BAAAQM010000043">
    <property type="protein sequence ID" value="GAA1990220.1"/>
    <property type="molecule type" value="Genomic_DNA"/>
</dbReference>
<organism evidence="2 3">
    <name type="scientific">Catenulispora subtropica</name>
    <dbReference type="NCBI Taxonomy" id="450798"/>
    <lineage>
        <taxon>Bacteria</taxon>
        <taxon>Bacillati</taxon>
        <taxon>Actinomycetota</taxon>
        <taxon>Actinomycetes</taxon>
        <taxon>Catenulisporales</taxon>
        <taxon>Catenulisporaceae</taxon>
        <taxon>Catenulispora</taxon>
    </lineage>
</organism>
<protein>
    <submittedName>
        <fullName evidence="2">Uncharacterized protein</fullName>
    </submittedName>
</protein>
<accession>A0ABN2SPF9</accession>
<feature type="transmembrane region" description="Helical" evidence="1">
    <location>
        <begin position="95"/>
        <end position="116"/>
    </location>
</feature>
<gene>
    <name evidence="2" type="ORF">GCM10009838_61650</name>
</gene>
<keyword evidence="3" id="KW-1185">Reference proteome</keyword>
<dbReference type="RefSeq" id="WP_344660669.1">
    <property type="nucleotide sequence ID" value="NZ_BAAAQM010000043.1"/>
</dbReference>
<sequence>MHLPKKDIAATGLVAAGGVIYLLKVTDVVLPGTGGTRAAAAIILAVGFAASAMAVVPGFEDLMHGSKLYLAVASLLGVVALVSGVIAIVTGSSTALAALMAATVVMWLMATIRHAAAAPARWKPRHAR</sequence>
<evidence type="ECO:0000313" key="2">
    <source>
        <dbReference type="EMBL" id="GAA1990220.1"/>
    </source>
</evidence>
<proteinExistence type="predicted"/>
<evidence type="ECO:0000256" key="1">
    <source>
        <dbReference type="SAM" id="Phobius"/>
    </source>
</evidence>
<keyword evidence="1" id="KW-1133">Transmembrane helix</keyword>
<keyword evidence="1" id="KW-0812">Transmembrane</keyword>
<comment type="caution">
    <text evidence="2">The sequence shown here is derived from an EMBL/GenBank/DDBJ whole genome shotgun (WGS) entry which is preliminary data.</text>
</comment>
<feature type="transmembrane region" description="Helical" evidence="1">
    <location>
        <begin position="68"/>
        <end position="89"/>
    </location>
</feature>
<feature type="transmembrane region" description="Helical" evidence="1">
    <location>
        <begin position="7"/>
        <end position="26"/>
    </location>
</feature>
<reference evidence="2 3" key="1">
    <citation type="journal article" date="2019" name="Int. J. Syst. Evol. Microbiol.">
        <title>The Global Catalogue of Microorganisms (GCM) 10K type strain sequencing project: providing services to taxonomists for standard genome sequencing and annotation.</title>
        <authorList>
            <consortium name="The Broad Institute Genomics Platform"/>
            <consortium name="The Broad Institute Genome Sequencing Center for Infectious Disease"/>
            <person name="Wu L."/>
            <person name="Ma J."/>
        </authorList>
    </citation>
    <scope>NUCLEOTIDE SEQUENCE [LARGE SCALE GENOMIC DNA]</scope>
    <source>
        <strain evidence="2 3">JCM 16013</strain>
    </source>
</reference>
<evidence type="ECO:0000313" key="3">
    <source>
        <dbReference type="Proteomes" id="UP001499854"/>
    </source>
</evidence>
<feature type="transmembrane region" description="Helical" evidence="1">
    <location>
        <begin position="38"/>
        <end position="56"/>
    </location>
</feature>
<dbReference type="Proteomes" id="UP001499854">
    <property type="component" value="Unassembled WGS sequence"/>
</dbReference>